<proteinExistence type="predicted"/>
<gene>
    <name evidence="1" type="ORF">U9M48_028789</name>
</gene>
<evidence type="ECO:0000313" key="2">
    <source>
        <dbReference type="Proteomes" id="UP001341281"/>
    </source>
</evidence>
<organism evidence="1 2">
    <name type="scientific">Paspalum notatum var. saurae</name>
    <dbReference type="NCBI Taxonomy" id="547442"/>
    <lineage>
        <taxon>Eukaryota</taxon>
        <taxon>Viridiplantae</taxon>
        <taxon>Streptophyta</taxon>
        <taxon>Embryophyta</taxon>
        <taxon>Tracheophyta</taxon>
        <taxon>Spermatophyta</taxon>
        <taxon>Magnoliopsida</taxon>
        <taxon>Liliopsida</taxon>
        <taxon>Poales</taxon>
        <taxon>Poaceae</taxon>
        <taxon>PACMAD clade</taxon>
        <taxon>Panicoideae</taxon>
        <taxon>Andropogonodae</taxon>
        <taxon>Paspaleae</taxon>
        <taxon>Paspalinae</taxon>
        <taxon>Paspalum</taxon>
    </lineage>
</organism>
<accession>A0AAQ3TY00</accession>
<sequence>MPTVTTYSSLWNGRPRWAGMVVLVVFAPASRRWMDCTRYWSRPRMSVKWSDAVLWWSSVCWHARRMICRVLPAPGRDDDGVAASAWSEETTFIQHTGDEEEHIEPDSSDWTLMVWYCCAPRTCWEAMMHRRSNAKWMIHEAMTDRQRIA</sequence>
<name>A0AAQ3TY00_PASNO</name>
<keyword evidence="2" id="KW-1185">Reference proteome</keyword>
<dbReference type="AlphaFoldDB" id="A0AAQ3TY00"/>
<protein>
    <submittedName>
        <fullName evidence="1">Uncharacterized protein</fullName>
    </submittedName>
</protein>
<evidence type="ECO:0000313" key="1">
    <source>
        <dbReference type="EMBL" id="WVZ81409.1"/>
    </source>
</evidence>
<dbReference type="EMBL" id="CP144750">
    <property type="protein sequence ID" value="WVZ81409.1"/>
    <property type="molecule type" value="Genomic_DNA"/>
</dbReference>
<dbReference type="Proteomes" id="UP001341281">
    <property type="component" value="Chromosome 06"/>
</dbReference>
<reference evidence="1 2" key="1">
    <citation type="submission" date="2024-02" db="EMBL/GenBank/DDBJ databases">
        <title>High-quality chromosome-scale genome assembly of Pensacola bahiagrass (Paspalum notatum Flugge var. saurae).</title>
        <authorList>
            <person name="Vega J.M."/>
            <person name="Podio M."/>
            <person name="Orjuela J."/>
            <person name="Siena L.A."/>
            <person name="Pessino S.C."/>
            <person name="Combes M.C."/>
            <person name="Mariac C."/>
            <person name="Albertini E."/>
            <person name="Pupilli F."/>
            <person name="Ortiz J.P.A."/>
            <person name="Leblanc O."/>
        </authorList>
    </citation>
    <scope>NUCLEOTIDE SEQUENCE [LARGE SCALE GENOMIC DNA]</scope>
    <source>
        <strain evidence="1">R1</strain>
        <tissue evidence="1">Leaf</tissue>
    </source>
</reference>